<proteinExistence type="predicted"/>
<dbReference type="AlphaFoldDB" id="A0AAD8IQ83"/>
<protein>
    <submittedName>
        <fullName evidence="1">Uncharacterized protein</fullName>
    </submittedName>
</protein>
<dbReference type="EMBL" id="JAUIZM010000004">
    <property type="protein sequence ID" value="KAK1390097.1"/>
    <property type="molecule type" value="Genomic_DNA"/>
</dbReference>
<accession>A0AAD8IQ83</accession>
<reference evidence="1" key="1">
    <citation type="submission" date="2023-02" db="EMBL/GenBank/DDBJ databases">
        <title>Genome of toxic invasive species Heracleum sosnowskyi carries increased number of genes despite the absence of recent whole-genome duplications.</title>
        <authorList>
            <person name="Schelkunov M."/>
            <person name="Shtratnikova V."/>
            <person name="Makarenko M."/>
            <person name="Klepikova A."/>
            <person name="Omelchenko D."/>
            <person name="Novikova G."/>
            <person name="Obukhova E."/>
            <person name="Bogdanov V."/>
            <person name="Penin A."/>
            <person name="Logacheva M."/>
        </authorList>
    </citation>
    <scope>NUCLEOTIDE SEQUENCE</scope>
    <source>
        <strain evidence="1">Hsosn_3</strain>
        <tissue evidence="1">Leaf</tissue>
    </source>
</reference>
<sequence>MFRYFTPLYQQIATILREKLMSKPKNDRFFDFVDLKVMYQLVINQITFDINYVIILNMIYARLADFMPYGLLLTSIFELYHIFMPRVLADQIEYCNVEKMVRPQAPLIECKPHQVIPLCIPQIAVKNNLQKIEMDTLKAQINTLKTNMRIMVKTNLGLLVRLD</sequence>
<organism evidence="1 2">
    <name type="scientific">Heracleum sosnowskyi</name>
    <dbReference type="NCBI Taxonomy" id="360622"/>
    <lineage>
        <taxon>Eukaryota</taxon>
        <taxon>Viridiplantae</taxon>
        <taxon>Streptophyta</taxon>
        <taxon>Embryophyta</taxon>
        <taxon>Tracheophyta</taxon>
        <taxon>Spermatophyta</taxon>
        <taxon>Magnoliopsida</taxon>
        <taxon>eudicotyledons</taxon>
        <taxon>Gunneridae</taxon>
        <taxon>Pentapetalae</taxon>
        <taxon>asterids</taxon>
        <taxon>campanulids</taxon>
        <taxon>Apiales</taxon>
        <taxon>Apiaceae</taxon>
        <taxon>Apioideae</taxon>
        <taxon>apioid superclade</taxon>
        <taxon>Tordylieae</taxon>
        <taxon>Tordyliinae</taxon>
        <taxon>Heracleum</taxon>
    </lineage>
</organism>
<name>A0AAD8IQ83_9APIA</name>
<reference evidence="1" key="2">
    <citation type="submission" date="2023-05" db="EMBL/GenBank/DDBJ databases">
        <authorList>
            <person name="Schelkunov M.I."/>
        </authorList>
    </citation>
    <scope>NUCLEOTIDE SEQUENCE</scope>
    <source>
        <strain evidence="1">Hsosn_3</strain>
        <tissue evidence="1">Leaf</tissue>
    </source>
</reference>
<keyword evidence="2" id="KW-1185">Reference proteome</keyword>
<gene>
    <name evidence="1" type="ORF">POM88_018275</name>
</gene>
<evidence type="ECO:0000313" key="1">
    <source>
        <dbReference type="EMBL" id="KAK1390097.1"/>
    </source>
</evidence>
<dbReference type="Proteomes" id="UP001237642">
    <property type="component" value="Unassembled WGS sequence"/>
</dbReference>
<evidence type="ECO:0000313" key="2">
    <source>
        <dbReference type="Proteomes" id="UP001237642"/>
    </source>
</evidence>
<comment type="caution">
    <text evidence="1">The sequence shown here is derived from an EMBL/GenBank/DDBJ whole genome shotgun (WGS) entry which is preliminary data.</text>
</comment>